<dbReference type="EMBL" id="JANPWB010000010">
    <property type="protein sequence ID" value="KAJ1136716.1"/>
    <property type="molecule type" value="Genomic_DNA"/>
</dbReference>
<organism evidence="1 2">
    <name type="scientific">Pleurodeles waltl</name>
    <name type="common">Iberian ribbed newt</name>
    <dbReference type="NCBI Taxonomy" id="8319"/>
    <lineage>
        <taxon>Eukaryota</taxon>
        <taxon>Metazoa</taxon>
        <taxon>Chordata</taxon>
        <taxon>Craniata</taxon>
        <taxon>Vertebrata</taxon>
        <taxon>Euteleostomi</taxon>
        <taxon>Amphibia</taxon>
        <taxon>Batrachia</taxon>
        <taxon>Caudata</taxon>
        <taxon>Salamandroidea</taxon>
        <taxon>Salamandridae</taxon>
        <taxon>Pleurodelinae</taxon>
        <taxon>Pleurodeles</taxon>
    </lineage>
</organism>
<keyword evidence="2" id="KW-1185">Reference proteome</keyword>
<dbReference type="Proteomes" id="UP001066276">
    <property type="component" value="Chromosome 6"/>
</dbReference>
<comment type="caution">
    <text evidence="1">The sequence shown here is derived from an EMBL/GenBank/DDBJ whole genome shotgun (WGS) entry which is preliminary data.</text>
</comment>
<dbReference type="AlphaFoldDB" id="A0AAV7Q853"/>
<name>A0AAV7Q853_PLEWA</name>
<proteinExistence type="predicted"/>
<gene>
    <name evidence="1" type="ORF">NDU88_003131</name>
</gene>
<evidence type="ECO:0000313" key="1">
    <source>
        <dbReference type="EMBL" id="KAJ1136716.1"/>
    </source>
</evidence>
<evidence type="ECO:0000313" key="2">
    <source>
        <dbReference type="Proteomes" id="UP001066276"/>
    </source>
</evidence>
<protein>
    <submittedName>
        <fullName evidence="1">Uncharacterized protein</fullName>
    </submittedName>
</protein>
<reference evidence="1" key="1">
    <citation type="journal article" date="2022" name="bioRxiv">
        <title>Sequencing and chromosome-scale assembly of the giantPleurodeles waltlgenome.</title>
        <authorList>
            <person name="Brown T."/>
            <person name="Elewa A."/>
            <person name="Iarovenko S."/>
            <person name="Subramanian E."/>
            <person name="Araus A.J."/>
            <person name="Petzold A."/>
            <person name="Susuki M."/>
            <person name="Suzuki K.-i.T."/>
            <person name="Hayashi T."/>
            <person name="Toyoda A."/>
            <person name="Oliveira C."/>
            <person name="Osipova E."/>
            <person name="Leigh N.D."/>
            <person name="Simon A."/>
            <person name="Yun M.H."/>
        </authorList>
    </citation>
    <scope>NUCLEOTIDE SEQUENCE</scope>
    <source>
        <strain evidence="1">20211129_DDA</strain>
        <tissue evidence="1">Liver</tissue>
    </source>
</reference>
<sequence>MQNEFAQWRPLLESPLELSGAAFLGCSIAKYPLASVGGTTPSSMSKTVYMLAPPPTSRRHCGRLSELSGSPYLAFGALRLLPSSPRRAGAARHTEAEDREGAAAVAAIFAARAAPHGPERLIEHGTIPPPLRD</sequence>
<accession>A0AAV7Q853</accession>